<dbReference type="InterPro" id="IPR036047">
    <property type="entry name" value="F-box-like_dom_sf"/>
</dbReference>
<dbReference type="STRING" id="4155.A0A022PX00"/>
<dbReference type="Pfam" id="PF12937">
    <property type="entry name" value="F-box-like"/>
    <property type="match status" value="1"/>
</dbReference>
<dbReference type="KEGG" id="egt:105977794"/>
<protein>
    <recommendedName>
        <fullName evidence="5">F-box domain-containing protein</fullName>
    </recommendedName>
</protein>
<feature type="domain" description="KIB1-4 beta-propeller" evidence="1">
    <location>
        <begin position="76"/>
        <end position="364"/>
    </location>
</feature>
<dbReference type="AlphaFoldDB" id="A0A022PX00"/>
<dbReference type="Proteomes" id="UP000030748">
    <property type="component" value="Unassembled WGS sequence"/>
</dbReference>
<dbReference type="PhylomeDB" id="A0A022PX00"/>
<dbReference type="EMBL" id="KI632289">
    <property type="protein sequence ID" value="EYU20029.1"/>
    <property type="molecule type" value="Genomic_DNA"/>
</dbReference>
<dbReference type="OMA" id="NNMEGEF"/>
<dbReference type="SUPFAM" id="SSF81383">
    <property type="entry name" value="F-box domain"/>
    <property type="match status" value="1"/>
</dbReference>
<evidence type="ECO:0000259" key="1">
    <source>
        <dbReference type="Pfam" id="PF03478"/>
    </source>
</evidence>
<dbReference type="Gene3D" id="1.20.1280.50">
    <property type="match status" value="1"/>
</dbReference>
<dbReference type="eggNOG" id="ENOG502RY64">
    <property type="taxonomic scope" value="Eukaryota"/>
</dbReference>
<dbReference type="PANTHER" id="PTHR47123:SF6">
    <property type="entry name" value="F-BOX PROTEIN SKIP23-LIKE ISOFORM X1"/>
    <property type="match status" value="1"/>
</dbReference>
<accession>A0A022PX00</accession>
<dbReference type="OrthoDB" id="894775at2759"/>
<evidence type="ECO:0008006" key="5">
    <source>
        <dbReference type="Google" id="ProtNLM"/>
    </source>
</evidence>
<dbReference type="GO" id="GO:0016567">
    <property type="term" value="P:protein ubiquitination"/>
    <property type="evidence" value="ECO:0000318"/>
    <property type="project" value="GO_Central"/>
</dbReference>
<name>A0A022PX00_ERYGU</name>
<dbReference type="Pfam" id="PF03478">
    <property type="entry name" value="Beta-prop_KIB1-4"/>
    <property type="match status" value="1"/>
</dbReference>
<keyword evidence="4" id="KW-1185">Reference proteome</keyword>
<evidence type="ECO:0000313" key="4">
    <source>
        <dbReference type="Proteomes" id="UP000030748"/>
    </source>
</evidence>
<organism evidence="3 4">
    <name type="scientific">Erythranthe guttata</name>
    <name type="common">Yellow monkey flower</name>
    <name type="synonym">Mimulus guttatus</name>
    <dbReference type="NCBI Taxonomy" id="4155"/>
    <lineage>
        <taxon>Eukaryota</taxon>
        <taxon>Viridiplantae</taxon>
        <taxon>Streptophyta</taxon>
        <taxon>Embryophyta</taxon>
        <taxon>Tracheophyta</taxon>
        <taxon>Spermatophyta</taxon>
        <taxon>Magnoliopsida</taxon>
        <taxon>eudicotyledons</taxon>
        <taxon>Gunneridae</taxon>
        <taxon>Pentapetalae</taxon>
        <taxon>asterids</taxon>
        <taxon>lamiids</taxon>
        <taxon>Lamiales</taxon>
        <taxon>Phrymaceae</taxon>
        <taxon>Erythranthe</taxon>
    </lineage>
</organism>
<dbReference type="InterPro" id="IPR005174">
    <property type="entry name" value="KIB1-4_b-propeller"/>
</dbReference>
<dbReference type="InterPro" id="IPR051304">
    <property type="entry name" value="SCF_F-box_domain"/>
</dbReference>
<reference evidence="3 4" key="1">
    <citation type="journal article" date="2013" name="Proc. Natl. Acad. Sci. U.S.A.">
        <title>Fine-scale variation in meiotic recombination in Mimulus inferred from population shotgun sequencing.</title>
        <authorList>
            <person name="Hellsten U."/>
            <person name="Wright K.M."/>
            <person name="Jenkins J."/>
            <person name="Shu S."/>
            <person name="Yuan Y."/>
            <person name="Wessler S.R."/>
            <person name="Schmutz J."/>
            <person name="Willis J.H."/>
            <person name="Rokhsar D.S."/>
        </authorList>
    </citation>
    <scope>NUCLEOTIDE SEQUENCE [LARGE SCALE GENOMIC DNA]</scope>
    <source>
        <strain evidence="4">cv. DUN x IM62</strain>
    </source>
</reference>
<evidence type="ECO:0000313" key="3">
    <source>
        <dbReference type="EMBL" id="EYU20029.1"/>
    </source>
</evidence>
<gene>
    <name evidence="3" type="ORF">MIMGU_mgv1a022479mg</name>
</gene>
<proteinExistence type="predicted"/>
<evidence type="ECO:0000259" key="2">
    <source>
        <dbReference type="Pfam" id="PF12937"/>
    </source>
</evidence>
<sequence>MGDNRRIAIPWSDLPTELLKEIVNRLHTETDVRRVRAVCRSWRYSTAPFKKLPATPLNLPFPFEGDTLPEHDGAYFTLIERTVYRVEAPEGKTPNFWLVKTEAASEDGKLRILNPLSHREIKIRPGNQMPKVLNTLDFRVSEVCNSHALRYVNPCNPNPRNDYKFAKKVVVAACADNEYAVMAIDESYQLWYIKSNEKNWTMVPDYIFLDIISCNERGQFLGVDYYTAVWVFNFKLEVVNEVAPLTDLRLSNVHLHSSKVHLVEISNELFLIEEITDKYRRECTCDNEEIGCQCKTPIKNTAVEIVISRFDEGTEEFVEADMAAIGDRIIFAGDDCSFSVSAQGVNGGRVFYTDKYICFRTGNEKNDDDDDHGFNYVYGYEEVTDDDDTDCGSDCDELCVCCYSASPAERVVDDFVPDDDVKTVFRGLNGHNSGVYDFETRELGSLLMFPHYADVFWPPPSWLSRRRS</sequence>
<dbReference type="InterPro" id="IPR001810">
    <property type="entry name" value="F-box_dom"/>
</dbReference>
<dbReference type="PANTHER" id="PTHR47123">
    <property type="entry name" value="F-BOX PROTEIN SKIP23"/>
    <property type="match status" value="1"/>
</dbReference>
<feature type="domain" description="F-box" evidence="2">
    <location>
        <begin position="11"/>
        <end position="44"/>
    </location>
</feature>